<dbReference type="InterPro" id="IPR000055">
    <property type="entry name" value="Restrct_endonuc_typeI_TRD"/>
</dbReference>
<dbReference type="SUPFAM" id="SSF116734">
    <property type="entry name" value="DNA methylase specificity domain"/>
    <property type="match status" value="2"/>
</dbReference>
<keyword evidence="3" id="KW-0238">DNA-binding</keyword>
<dbReference type="GO" id="GO:0009307">
    <property type="term" value="P:DNA restriction-modification system"/>
    <property type="evidence" value="ECO:0007669"/>
    <property type="project" value="UniProtKB-KW"/>
</dbReference>
<dbReference type="Pfam" id="PF01420">
    <property type="entry name" value="Methylase_S"/>
    <property type="match status" value="1"/>
</dbReference>
<accession>A5GB19</accession>
<evidence type="ECO:0000256" key="3">
    <source>
        <dbReference type="ARBA" id="ARBA00023125"/>
    </source>
</evidence>
<dbReference type="HOGENOM" id="CLU_021095_10_1_7"/>
<dbReference type="OrthoDB" id="5363772at2"/>
<dbReference type="KEGG" id="gur:Gura_1027"/>
<dbReference type="PANTHER" id="PTHR30408">
    <property type="entry name" value="TYPE-1 RESTRICTION ENZYME ECOKI SPECIFICITY PROTEIN"/>
    <property type="match status" value="1"/>
</dbReference>
<dbReference type="PANTHER" id="PTHR30408:SF12">
    <property type="entry name" value="TYPE I RESTRICTION ENZYME MJAVIII SPECIFICITY SUBUNIT"/>
    <property type="match status" value="1"/>
</dbReference>
<dbReference type="RefSeq" id="WP_011937957.1">
    <property type="nucleotide sequence ID" value="NC_009483.1"/>
</dbReference>
<dbReference type="STRING" id="351605.Gura_1027"/>
<comment type="similarity">
    <text evidence="1">Belongs to the type-I restriction system S methylase family.</text>
</comment>
<dbReference type="GO" id="GO:0003677">
    <property type="term" value="F:DNA binding"/>
    <property type="evidence" value="ECO:0007669"/>
    <property type="project" value="UniProtKB-KW"/>
</dbReference>
<dbReference type="AlphaFoldDB" id="A5GB19"/>
<dbReference type="InterPro" id="IPR052021">
    <property type="entry name" value="Type-I_RS_S_subunit"/>
</dbReference>
<dbReference type="REBASE" id="15263">
    <property type="entry name" value="S.GurRORF1026P"/>
</dbReference>
<dbReference type="InterPro" id="IPR044946">
    <property type="entry name" value="Restrct_endonuc_typeI_TRD_sf"/>
</dbReference>
<evidence type="ECO:0000256" key="2">
    <source>
        <dbReference type="ARBA" id="ARBA00022747"/>
    </source>
</evidence>
<keyword evidence="6" id="KW-1185">Reference proteome</keyword>
<feature type="domain" description="Type I restriction modification DNA specificity" evidence="4">
    <location>
        <begin position="2"/>
        <end position="164"/>
    </location>
</feature>
<name>A5GB19_GEOUR</name>
<dbReference type="EMBL" id="CP000698">
    <property type="protein sequence ID" value="ABQ25233.1"/>
    <property type="molecule type" value="Genomic_DNA"/>
</dbReference>
<proteinExistence type="inferred from homology"/>
<evidence type="ECO:0000313" key="6">
    <source>
        <dbReference type="Proteomes" id="UP000006695"/>
    </source>
</evidence>
<sequence length="420" mass="46463">MKWPMVEISRFCQTGSGGTPSRNNAGDYYGGNIPWVKSGELNQEFVLNTEERITELAIKESSAKIVPAGAILVAMYGATVGKSALLGIDAATNQAICNIIPDPEAADTRYVWYALKNQLPYLLAQRVGGAQPNISQQIIKNTQIPLPLLSEQRRIVEILDQADHLRKLRGEADKKAELILPALFNKMFGGPATNPMGWPEMPLRQVIAKVEAGWSAVSEARGCTKDEFGVLKVSAVTSGRFLACEHKAVLVLQTDRGLLTPRRGDLLFSRANTRELVAASCVVEDDHPNLFLPDKLWRLILHPDRATAMYLKELFWNNGFRDRFRASASGSSGSMLNISQEAMLNTIAPIPPFKLQEEYSAKAWSLAAIAKERRLAGDALDTLWSNLLQRAFSGTLTAAWREAHMKELLAEMEQQAKYLN</sequence>
<evidence type="ECO:0000256" key="1">
    <source>
        <dbReference type="ARBA" id="ARBA00010923"/>
    </source>
</evidence>
<reference evidence="5 6" key="1">
    <citation type="submission" date="2007-05" db="EMBL/GenBank/DDBJ databases">
        <title>Complete sequence of Geobacter uraniireducens Rf4.</title>
        <authorList>
            <consortium name="US DOE Joint Genome Institute"/>
            <person name="Copeland A."/>
            <person name="Lucas S."/>
            <person name="Lapidus A."/>
            <person name="Barry K."/>
            <person name="Detter J.C."/>
            <person name="Glavina del Rio T."/>
            <person name="Hammon N."/>
            <person name="Israni S."/>
            <person name="Dalin E."/>
            <person name="Tice H."/>
            <person name="Pitluck S."/>
            <person name="Chertkov O."/>
            <person name="Brettin T."/>
            <person name="Bruce D."/>
            <person name="Han C."/>
            <person name="Schmutz J."/>
            <person name="Larimer F."/>
            <person name="Land M."/>
            <person name="Hauser L."/>
            <person name="Kyrpides N."/>
            <person name="Mikhailova N."/>
            <person name="Shelobolina E."/>
            <person name="Aklujkar M."/>
            <person name="Lovley D."/>
            <person name="Richardson P."/>
        </authorList>
    </citation>
    <scope>NUCLEOTIDE SEQUENCE [LARGE SCALE GENOMIC DNA]</scope>
    <source>
        <strain evidence="6">ATCC BAA-1134 / JCM 13001 / Rf4</strain>
    </source>
</reference>
<gene>
    <name evidence="5" type="ordered locus">Gura_1027</name>
</gene>
<protein>
    <submittedName>
        <fullName evidence="5">Restriction modification system DNA specificity domain</fullName>
    </submittedName>
</protein>
<dbReference type="CDD" id="cd17515">
    <property type="entry name" value="RMtype1_S_MjaORF132P_Sau1132ORF3780P-TRD1-CR1_like"/>
    <property type="match status" value="1"/>
</dbReference>
<organism evidence="5 6">
    <name type="scientific">Geotalea uraniireducens (strain Rf4)</name>
    <name type="common">Geobacter uraniireducens</name>
    <dbReference type="NCBI Taxonomy" id="351605"/>
    <lineage>
        <taxon>Bacteria</taxon>
        <taxon>Pseudomonadati</taxon>
        <taxon>Thermodesulfobacteriota</taxon>
        <taxon>Desulfuromonadia</taxon>
        <taxon>Geobacterales</taxon>
        <taxon>Geobacteraceae</taxon>
        <taxon>Geotalea</taxon>
    </lineage>
</organism>
<dbReference type="Gene3D" id="3.90.220.20">
    <property type="entry name" value="DNA methylase specificity domains"/>
    <property type="match status" value="2"/>
</dbReference>
<keyword evidence="2" id="KW-0680">Restriction system</keyword>
<dbReference type="Proteomes" id="UP000006695">
    <property type="component" value="Chromosome"/>
</dbReference>
<evidence type="ECO:0000313" key="5">
    <source>
        <dbReference type="EMBL" id="ABQ25233.1"/>
    </source>
</evidence>
<evidence type="ECO:0000259" key="4">
    <source>
        <dbReference type="Pfam" id="PF01420"/>
    </source>
</evidence>